<feature type="region of interest" description="Disordered" evidence="1">
    <location>
        <begin position="454"/>
        <end position="474"/>
    </location>
</feature>
<keyword evidence="2" id="KW-0472">Membrane</keyword>
<feature type="region of interest" description="Disordered" evidence="1">
    <location>
        <begin position="174"/>
        <end position="217"/>
    </location>
</feature>
<evidence type="ECO:0000313" key="3">
    <source>
        <dbReference type="EMBL" id="PWK49840.1"/>
    </source>
</evidence>
<keyword evidence="2" id="KW-0812">Transmembrane</keyword>
<gene>
    <name evidence="3" type="ORF">C8D95_1215</name>
</gene>
<name>A0A316FQB5_9RHOB</name>
<proteinExistence type="predicted"/>
<dbReference type="AlphaFoldDB" id="A0A316FQB5"/>
<evidence type="ECO:0000313" key="4">
    <source>
        <dbReference type="Proteomes" id="UP000245390"/>
    </source>
</evidence>
<organism evidence="3 4">
    <name type="scientific">Silicimonas algicola</name>
    <dbReference type="NCBI Taxonomy" id="1826607"/>
    <lineage>
        <taxon>Bacteria</taxon>
        <taxon>Pseudomonadati</taxon>
        <taxon>Pseudomonadota</taxon>
        <taxon>Alphaproteobacteria</taxon>
        <taxon>Rhodobacterales</taxon>
        <taxon>Paracoccaceae</taxon>
    </lineage>
</organism>
<comment type="caution">
    <text evidence="3">The sequence shown here is derived from an EMBL/GenBank/DDBJ whole genome shotgun (WGS) entry which is preliminary data.</text>
</comment>
<accession>A0A316FQB5</accession>
<reference evidence="3 4" key="1">
    <citation type="submission" date="2018-05" db="EMBL/GenBank/DDBJ databases">
        <title>Genomic Encyclopedia of Type Strains, Phase IV (KMG-IV): sequencing the most valuable type-strain genomes for metagenomic binning, comparative biology and taxonomic classification.</title>
        <authorList>
            <person name="Goeker M."/>
        </authorList>
    </citation>
    <scope>NUCLEOTIDE SEQUENCE [LARGE SCALE GENOMIC DNA]</scope>
    <source>
        <strain evidence="3 4">DSM 103371</strain>
    </source>
</reference>
<evidence type="ECO:0000256" key="2">
    <source>
        <dbReference type="SAM" id="Phobius"/>
    </source>
</evidence>
<keyword evidence="4" id="KW-1185">Reference proteome</keyword>
<dbReference type="EMBL" id="QGGV01000021">
    <property type="protein sequence ID" value="PWK49840.1"/>
    <property type="molecule type" value="Genomic_DNA"/>
</dbReference>
<feature type="region of interest" description="Disordered" evidence="1">
    <location>
        <begin position="624"/>
        <end position="648"/>
    </location>
</feature>
<evidence type="ECO:0000256" key="1">
    <source>
        <dbReference type="SAM" id="MobiDB-lite"/>
    </source>
</evidence>
<feature type="transmembrane region" description="Helical" evidence="2">
    <location>
        <begin position="97"/>
        <end position="120"/>
    </location>
</feature>
<dbReference type="Proteomes" id="UP000245390">
    <property type="component" value="Unassembled WGS sequence"/>
</dbReference>
<keyword evidence="2" id="KW-1133">Transmembrane helix</keyword>
<sequence>MNWEKRLEEARTRREAILIQHEVSGKPRPTRAVDAAVVAQLRAARFERTLERMPGEGAESTHVFVSQVEPTVPPPTGTAGPQYGATRVQSSAAGRTALGLGFGLGFALGTFALVGAYLLVELPDSAIYLLPDALTQNPSTLAKPGPLVTVSASPDSGDLASGASNEIEVLAPSRLEEDGSIETPGPMSHHERWNTPRPASVAKRPIQEPSMPEAGRLNEGVSFGLRTSSAPLNRSRPQAEDSTSLAATVEAAPLQEQANTEAAMAVAGIQPRVQQSSDLAVSSTDASAASETGTLRTIEPLAQVGVAASSASVREAAAPAPLPEYFEGPAASPSLQFQNPRLPDNEGASLGALVSSESVRTPVNLATPEVDETSIPSLFADAVASAVVHGNFEKPPVVNPLPQQSKTSLEIAAASFRAPGLPKTSPAPEFPHDIPEGQSASLAALMPAPVRSEGRRSLLGVESSPAPRPPETISPDVESLIAGTTLPPNETPSPAAMPAQPEVEAAVPTSVWAAPAAPSLSNSALSEGRIRGGDLLFVRIVIPETVPDLRAAEVFLVVEDAGIENRISRVNYRVGETHVRFYHEGDAAVAAALAQMIGTEEKDFTSFRPTPPAGTLEVFLAGDTAAEPPSPPQAVVAPTLARPPEPDDLTLMRDRNVDLLRRGEHH</sequence>
<protein>
    <submittedName>
        <fullName evidence="3">Uncharacterized protein</fullName>
    </submittedName>
</protein>